<dbReference type="InterPro" id="IPR037059">
    <property type="entry name" value="RHD_DNA_bind_dom_sf"/>
</dbReference>
<evidence type="ECO:0000256" key="10">
    <source>
        <dbReference type="ARBA" id="ARBA00023242"/>
    </source>
</evidence>
<dbReference type="InterPro" id="IPR002909">
    <property type="entry name" value="IPT_dom"/>
</dbReference>
<sequence length="855" mass="93507">LSIFPFFSPAEGPYLLIIEQPKQRGFRFRYGCEGPSHGGLPGASSEKGRKTYPTVKICNYVGLARIEVDLVTHSDPPRVHAHSLVGKQCNEAGNCIVTVGPKDMTAQFNNLGVLHVTKKNMMEIMKEKLKQQKLRNRSQLLTDSEVREIEVEAKELKKVMDLSIVRLRFTAYLRDSSGNFTLALNPVISDPIHDSKSPGASNLKISRMDKTAGSVRGGDEVYLLCDKVQKDDIEVRFYEDDENGWQAFGDFSPTDVHKQYAIVFRTPPYHKPKIDRPVTVFLQLKRKRGGDVSDSKQFTYYPVVEDKEEVERKRKKVLPQFPQHFGGGSHMGGPGGGTGGFGSGGGEFRFFPHCELPLEGWAPCLAAAAKAQLCNMRILALTQRNAHALLDYSVTADPRMLLAVQRHLAASQDENGDTPLHLAIIHEQTAVIKQLVEVISGIPNQQIINVANHLQQTPLHLAVITKQPQVVQLLLQAHADPTLLDRYGNSLLHLALQAGDEEVLKMLLAHLGAAALSLLNTPNYHGLLPVHVAVQVKSLACLELLVRKGADVNAAERQGGRTPLHLAVEMDNLNMAAHLVKKLGADINARTFAGNTPLHLAAGLGSPTLTKMLIKSGADVLCENDEPVSPSPSSSEASSDVDTDPEEQEGHMDLGEADTAMLQDMDDMDLGVTAGKRSKESRASGAKLRRRHTPLDLTRSQKVQMGLLTHFSYPGNILSLDSEILQGLELLLNQNRGGSDWTELAKRLGLCSLVETFKDTASPSRSLLLSYELSGGSLSSLLEALDSMGLSEGVRMLRKAETYNKLQSTELKEDSAYGSQSVEEEQSSALTPKLCPPASAELPSPLAHSQQQQVH</sequence>
<feature type="repeat" description="ANK" evidence="11">
    <location>
        <begin position="559"/>
        <end position="592"/>
    </location>
</feature>
<dbReference type="Gene3D" id="1.25.40.20">
    <property type="entry name" value="Ankyrin repeat-containing domain"/>
    <property type="match status" value="1"/>
</dbReference>
<dbReference type="InterPro" id="IPR014756">
    <property type="entry name" value="Ig_E-set"/>
</dbReference>
<dbReference type="CDD" id="cd01177">
    <property type="entry name" value="IPT_NFkappaB"/>
    <property type="match status" value="1"/>
</dbReference>
<evidence type="ECO:0000256" key="12">
    <source>
        <dbReference type="SAM" id="MobiDB-lite"/>
    </source>
</evidence>
<dbReference type="SUPFAM" id="SSF47986">
    <property type="entry name" value="DEATH domain"/>
    <property type="match status" value="1"/>
</dbReference>
<keyword evidence="7" id="KW-0238">DNA-binding</keyword>
<dbReference type="InterPro" id="IPR000451">
    <property type="entry name" value="NFkB/Dor"/>
</dbReference>
<evidence type="ECO:0000313" key="14">
    <source>
        <dbReference type="Ensembl" id="ENSCPRP00005001657.1"/>
    </source>
</evidence>
<name>A0A7M4DYK2_CROPO</name>
<evidence type="ECO:0000259" key="13">
    <source>
        <dbReference type="PROSITE" id="PS50254"/>
    </source>
</evidence>
<evidence type="ECO:0000256" key="11">
    <source>
        <dbReference type="PROSITE-ProRule" id="PRU00023"/>
    </source>
</evidence>
<keyword evidence="10" id="KW-0539">Nucleus</keyword>
<dbReference type="FunFam" id="2.60.40.340:FF:000004">
    <property type="entry name" value="Nuclear factor NF-kappa-B p105 subunit isoform 1"/>
    <property type="match status" value="1"/>
</dbReference>
<feature type="repeat" description="ANK" evidence="11">
    <location>
        <begin position="487"/>
        <end position="508"/>
    </location>
</feature>
<evidence type="ECO:0000256" key="1">
    <source>
        <dbReference type="ARBA" id="ARBA00004123"/>
    </source>
</evidence>
<dbReference type="GO" id="GO:0000978">
    <property type="term" value="F:RNA polymerase II cis-regulatory region sequence-specific DNA binding"/>
    <property type="evidence" value="ECO:0007669"/>
    <property type="project" value="TreeGrafter"/>
</dbReference>
<dbReference type="GO" id="GO:0005737">
    <property type="term" value="C:cytoplasm"/>
    <property type="evidence" value="ECO:0007669"/>
    <property type="project" value="UniProtKB-SubCell"/>
</dbReference>
<dbReference type="InterPro" id="IPR002110">
    <property type="entry name" value="Ankyrin_rpt"/>
</dbReference>
<dbReference type="PROSITE" id="PS50297">
    <property type="entry name" value="ANK_REP_REGION"/>
    <property type="match status" value="6"/>
</dbReference>
<evidence type="ECO:0000256" key="5">
    <source>
        <dbReference type="ARBA" id="ARBA00023015"/>
    </source>
</evidence>
<comment type="subcellular location">
    <subcellularLocation>
        <location evidence="2">Cytoplasm</location>
    </subcellularLocation>
    <subcellularLocation>
        <location evidence="1">Nucleus</location>
    </subcellularLocation>
</comment>
<feature type="compositionally biased region" description="Low complexity" evidence="12">
    <location>
        <begin position="627"/>
        <end position="638"/>
    </location>
</feature>
<dbReference type="Pfam" id="PF00531">
    <property type="entry name" value="Death"/>
    <property type="match status" value="1"/>
</dbReference>
<dbReference type="InterPro" id="IPR030497">
    <property type="entry name" value="NFkB_p100_RHD_N"/>
</dbReference>
<feature type="repeat" description="ANK" evidence="11">
    <location>
        <begin position="454"/>
        <end position="486"/>
    </location>
</feature>
<feature type="compositionally biased region" description="Low complexity" evidence="12">
    <location>
        <begin position="836"/>
        <end position="849"/>
    </location>
</feature>
<dbReference type="InterPro" id="IPR013783">
    <property type="entry name" value="Ig-like_fold"/>
</dbReference>
<dbReference type="PROSITE" id="PS50088">
    <property type="entry name" value="ANK_REPEAT"/>
    <property type="match status" value="6"/>
</dbReference>
<evidence type="ECO:0000256" key="2">
    <source>
        <dbReference type="ARBA" id="ARBA00004496"/>
    </source>
</evidence>
<dbReference type="SMART" id="SM00248">
    <property type="entry name" value="ANK"/>
    <property type="match status" value="6"/>
</dbReference>
<keyword evidence="8" id="KW-0010">Activator</keyword>
<dbReference type="Pfam" id="PF00554">
    <property type="entry name" value="RHD_DNA_bind"/>
    <property type="match status" value="1"/>
</dbReference>
<keyword evidence="6 11" id="KW-0040">ANK repeat</keyword>
<dbReference type="InterPro" id="IPR033926">
    <property type="entry name" value="IPT_NFkappaB"/>
</dbReference>
<reference evidence="14" key="2">
    <citation type="submission" date="2025-09" db="UniProtKB">
        <authorList>
            <consortium name="Ensembl"/>
        </authorList>
    </citation>
    <scope>IDENTIFICATION</scope>
</reference>
<accession>A0A7M4DYK2</accession>
<keyword evidence="15" id="KW-1185">Reference proteome</keyword>
<keyword evidence="9" id="KW-0804">Transcription</keyword>
<dbReference type="InterPro" id="IPR011539">
    <property type="entry name" value="RHD_DNA_bind_dom"/>
</dbReference>
<dbReference type="PANTHER" id="PTHR24169">
    <property type="entry name" value="NUCLEAR FACTOR NF-KAPPA-B PROTEIN"/>
    <property type="match status" value="1"/>
</dbReference>
<dbReference type="PROSITE" id="PS50254">
    <property type="entry name" value="REL_2"/>
    <property type="match status" value="1"/>
</dbReference>
<dbReference type="Ensembl" id="ENSCPRT00005001946.1">
    <property type="protein sequence ID" value="ENSCPRP00005001657.1"/>
    <property type="gene ID" value="ENSCPRG00005000880.1"/>
</dbReference>
<gene>
    <name evidence="14" type="primary">NFKB2</name>
</gene>
<evidence type="ECO:0000313" key="15">
    <source>
        <dbReference type="Proteomes" id="UP000594220"/>
    </source>
</evidence>
<dbReference type="CDD" id="cd07934">
    <property type="entry name" value="RHD-n_NFkB2"/>
    <property type="match status" value="1"/>
</dbReference>
<dbReference type="InterPro" id="IPR036770">
    <property type="entry name" value="Ankyrin_rpt-contain_sf"/>
</dbReference>
<evidence type="ECO:0000256" key="6">
    <source>
        <dbReference type="ARBA" id="ARBA00023043"/>
    </source>
</evidence>
<dbReference type="PRINTS" id="PR00057">
    <property type="entry name" value="NFKBTNSCPFCT"/>
</dbReference>
<evidence type="ECO:0000256" key="3">
    <source>
        <dbReference type="ARBA" id="ARBA00022490"/>
    </source>
</evidence>
<dbReference type="SMART" id="SM00429">
    <property type="entry name" value="IPT"/>
    <property type="match status" value="1"/>
</dbReference>
<dbReference type="GO" id="GO:0007165">
    <property type="term" value="P:signal transduction"/>
    <property type="evidence" value="ECO:0007669"/>
    <property type="project" value="InterPro"/>
</dbReference>
<dbReference type="Pfam" id="PF00023">
    <property type="entry name" value="Ank"/>
    <property type="match status" value="1"/>
</dbReference>
<dbReference type="GO" id="GO:0000981">
    <property type="term" value="F:DNA-binding transcription factor activity, RNA polymerase II-specific"/>
    <property type="evidence" value="ECO:0007669"/>
    <property type="project" value="TreeGrafter"/>
</dbReference>
<dbReference type="InterPro" id="IPR032397">
    <property type="entry name" value="RHD_dimer"/>
</dbReference>
<evidence type="ECO:0000256" key="8">
    <source>
        <dbReference type="ARBA" id="ARBA00023159"/>
    </source>
</evidence>
<dbReference type="InterPro" id="IPR011029">
    <property type="entry name" value="DEATH-like_dom_sf"/>
</dbReference>
<organism evidence="14 15">
    <name type="scientific">Crocodylus porosus</name>
    <name type="common">Saltwater crocodile</name>
    <name type="synonym">Estuarine crocodile</name>
    <dbReference type="NCBI Taxonomy" id="8502"/>
    <lineage>
        <taxon>Eukaryota</taxon>
        <taxon>Metazoa</taxon>
        <taxon>Chordata</taxon>
        <taxon>Craniata</taxon>
        <taxon>Vertebrata</taxon>
        <taxon>Euteleostomi</taxon>
        <taxon>Archelosauria</taxon>
        <taxon>Archosauria</taxon>
        <taxon>Crocodylia</taxon>
        <taxon>Longirostres</taxon>
        <taxon>Crocodylidae</taxon>
        <taxon>Crocodylus</taxon>
    </lineage>
</organism>
<feature type="repeat" description="ANK" evidence="11">
    <location>
        <begin position="593"/>
        <end position="625"/>
    </location>
</feature>
<feature type="repeat" description="ANK" evidence="11">
    <location>
        <begin position="415"/>
        <end position="437"/>
    </location>
</feature>
<feature type="region of interest" description="Disordered" evidence="12">
    <location>
        <begin position="811"/>
        <end position="855"/>
    </location>
</feature>
<dbReference type="Gene3D" id="2.60.40.340">
    <property type="entry name" value="Rel homology domain (RHD), DNA-binding domain"/>
    <property type="match status" value="1"/>
</dbReference>
<dbReference type="Pfam" id="PF12796">
    <property type="entry name" value="Ank_2"/>
    <property type="match status" value="2"/>
</dbReference>
<protein>
    <submittedName>
        <fullName evidence="14">Nuclear factor kappa B subunit 2</fullName>
    </submittedName>
</protein>
<dbReference type="Gene3D" id="1.10.533.10">
    <property type="entry name" value="Death Domain, Fas"/>
    <property type="match status" value="1"/>
</dbReference>
<dbReference type="InterPro" id="IPR008967">
    <property type="entry name" value="p53-like_TF_DNA-bd_sf"/>
</dbReference>
<feature type="region of interest" description="Disordered" evidence="12">
    <location>
        <begin position="622"/>
        <end position="650"/>
    </location>
</feature>
<dbReference type="SMART" id="SM00005">
    <property type="entry name" value="DEATH"/>
    <property type="match status" value="1"/>
</dbReference>
<feature type="repeat" description="ANK" evidence="11">
    <location>
        <begin position="525"/>
        <end position="557"/>
    </location>
</feature>
<dbReference type="GeneTree" id="ENSGT00940000160968"/>
<evidence type="ECO:0000256" key="9">
    <source>
        <dbReference type="ARBA" id="ARBA00023163"/>
    </source>
</evidence>
<dbReference type="AlphaFoldDB" id="A0A7M4DYK2"/>
<dbReference type="Pfam" id="PF16179">
    <property type="entry name" value="RHD_dimer"/>
    <property type="match status" value="1"/>
</dbReference>
<proteinExistence type="predicted"/>
<keyword evidence="4" id="KW-0677">Repeat</keyword>
<keyword evidence="5" id="KW-0805">Transcription regulation</keyword>
<dbReference type="GO" id="GO:0005634">
    <property type="term" value="C:nucleus"/>
    <property type="evidence" value="ECO:0007669"/>
    <property type="project" value="UniProtKB-SubCell"/>
</dbReference>
<feature type="domain" description="RHD" evidence="13">
    <location>
        <begin position="10"/>
        <end position="199"/>
    </location>
</feature>
<dbReference type="Gene3D" id="2.60.40.10">
    <property type="entry name" value="Immunoglobulins"/>
    <property type="match status" value="1"/>
</dbReference>
<dbReference type="SUPFAM" id="SSF81296">
    <property type="entry name" value="E set domains"/>
    <property type="match status" value="1"/>
</dbReference>
<dbReference type="FunFam" id="2.60.40.10:FF:000046">
    <property type="entry name" value="Nuclear factor NF-kappa-B p105 subunit"/>
    <property type="match status" value="1"/>
</dbReference>
<dbReference type="Proteomes" id="UP000594220">
    <property type="component" value="Unplaced"/>
</dbReference>
<dbReference type="InterPro" id="IPR000488">
    <property type="entry name" value="Death_dom"/>
</dbReference>
<dbReference type="PROSITE" id="PS01204">
    <property type="entry name" value="REL_1"/>
    <property type="match status" value="1"/>
</dbReference>
<reference evidence="14" key="1">
    <citation type="submission" date="2025-08" db="UniProtKB">
        <authorList>
            <consortium name="Ensembl"/>
        </authorList>
    </citation>
    <scope>IDENTIFICATION</scope>
</reference>
<evidence type="ECO:0000256" key="7">
    <source>
        <dbReference type="ARBA" id="ARBA00023125"/>
    </source>
</evidence>
<evidence type="ECO:0000256" key="4">
    <source>
        <dbReference type="ARBA" id="ARBA00022737"/>
    </source>
</evidence>
<keyword evidence="3" id="KW-0963">Cytoplasm</keyword>
<dbReference type="SUPFAM" id="SSF48403">
    <property type="entry name" value="Ankyrin repeat"/>
    <property type="match status" value="1"/>
</dbReference>
<dbReference type="InterPro" id="IPR030492">
    <property type="entry name" value="RHD_CS"/>
</dbReference>
<dbReference type="SUPFAM" id="SSF49417">
    <property type="entry name" value="p53-like transcription factors"/>
    <property type="match status" value="1"/>
</dbReference>
<dbReference type="PANTHER" id="PTHR24169:SF21">
    <property type="entry name" value="NUCLEAR FACTOR NF-KAPPA-B P100 SUBUNIT"/>
    <property type="match status" value="1"/>
</dbReference>